<accession>A0ABU9TTH3</accession>
<dbReference type="PANTHER" id="PTHR33542:SF3">
    <property type="entry name" value="SIROHYDROCHLORIN FERROCHELATASE, CHLOROPLASTIC"/>
    <property type="match status" value="1"/>
</dbReference>
<dbReference type="InterPro" id="IPR050963">
    <property type="entry name" value="Sirohydro_Cobaltochel/CbiX"/>
</dbReference>
<sequence>MKNLLIIAHGSRREESNAEIRLLGKKVADSMPFFIDDVAVAFLELSSPTIGEAIDTCFNKGVEELFILPYFLSAGNHVAKDIPHEIDIARTSWKDRKITTLPHIGESNEMVKLIDRTFKKFQDSQKLIDRPTTYFFKGLPTKSW</sequence>
<evidence type="ECO:0000313" key="3">
    <source>
        <dbReference type="EMBL" id="MEM5536554.1"/>
    </source>
</evidence>
<organism evidence="3 4">
    <name type="scientific">Neptuniibacter pectenicola</name>
    <dbReference type="NCBI Taxonomy" id="1806669"/>
    <lineage>
        <taxon>Bacteria</taxon>
        <taxon>Pseudomonadati</taxon>
        <taxon>Pseudomonadota</taxon>
        <taxon>Gammaproteobacteria</taxon>
        <taxon>Oceanospirillales</taxon>
        <taxon>Oceanospirillaceae</taxon>
        <taxon>Neptuniibacter</taxon>
    </lineage>
</organism>
<dbReference type="CDD" id="cd03416">
    <property type="entry name" value="CbiX_SirB_N"/>
    <property type="match status" value="1"/>
</dbReference>
<reference evidence="3 4" key="1">
    <citation type="submission" date="2024-03" db="EMBL/GenBank/DDBJ databases">
        <title>Community enrichment and isolation of bacterial strains for fucoidan degradation.</title>
        <authorList>
            <person name="Sichert A."/>
        </authorList>
    </citation>
    <scope>NUCLEOTIDE SEQUENCE [LARGE SCALE GENOMIC DNA]</scope>
    <source>
        <strain evidence="3 4">AS76</strain>
    </source>
</reference>
<keyword evidence="2" id="KW-0456">Lyase</keyword>
<dbReference type="RefSeq" id="WP_342854356.1">
    <property type="nucleotide sequence ID" value="NZ_JBBMRA010000007.1"/>
</dbReference>
<keyword evidence="4" id="KW-1185">Reference proteome</keyword>
<evidence type="ECO:0000256" key="2">
    <source>
        <dbReference type="ARBA" id="ARBA00023239"/>
    </source>
</evidence>
<evidence type="ECO:0000313" key="4">
    <source>
        <dbReference type="Proteomes" id="UP001449225"/>
    </source>
</evidence>
<evidence type="ECO:0000256" key="1">
    <source>
        <dbReference type="ARBA" id="ARBA00022723"/>
    </source>
</evidence>
<dbReference type="Gene3D" id="3.40.50.1400">
    <property type="match status" value="1"/>
</dbReference>
<gene>
    <name evidence="3" type="ORF">WNY58_09140</name>
</gene>
<dbReference type="SUPFAM" id="SSF53800">
    <property type="entry name" value="Chelatase"/>
    <property type="match status" value="1"/>
</dbReference>
<dbReference type="PANTHER" id="PTHR33542">
    <property type="entry name" value="SIROHYDROCHLORIN FERROCHELATASE, CHLOROPLASTIC"/>
    <property type="match status" value="1"/>
</dbReference>
<comment type="caution">
    <text evidence="3">The sequence shown here is derived from an EMBL/GenBank/DDBJ whole genome shotgun (WGS) entry which is preliminary data.</text>
</comment>
<dbReference type="Proteomes" id="UP001449225">
    <property type="component" value="Unassembled WGS sequence"/>
</dbReference>
<dbReference type="InterPro" id="IPR002762">
    <property type="entry name" value="CbiX-like"/>
</dbReference>
<protein>
    <submittedName>
        <fullName evidence="3">CbiX/SirB N-terminal domain-containing protein</fullName>
    </submittedName>
</protein>
<name>A0ABU9TTH3_9GAMM</name>
<keyword evidence="1" id="KW-0479">Metal-binding</keyword>
<dbReference type="EMBL" id="JBBMRA010000007">
    <property type="protein sequence ID" value="MEM5536554.1"/>
    <property type="molecule type" value="Genomic_DNA"/>
</dbReference>
<dbReference type="Pfam" id="PF01903">
    <property type="entry name" value="CbiX"/>
    <property type="match status" value="1"/>
</dbReference>
<proteinExistence type="predicted"/>